<dbReference type="EMBL" id="SUPK01000001">
    <property type="protein sequence ID" value="TJY44174.1"/>
    <property type="molecule type" value="Genomic_DNA"/>
</dbReference>
<dbReference type="PROSITE" id="PS51186">
    <property type="entry name" value="GNAT"/>
    <property type="match status" value="1"/>
</dbReference>
<dbReference type="InterPro" id="IPR050680">
    <property type="entry name" value="YpeA/RimI_acetyltransf"/>
</dbReference>
<keyword evidence="1 4" id="KW-0808">Transferase</keyword>
<proteinExistence type="predicted"/>
<dbReference type="RefSeq" id="WP_136775894.1">
    <property type="nucleotide sequence ID" value="NZ_SUPK01000001.1"/>
</dbReference>
<feature type="domain" description="N-acetyltransferase" evidence="3">
    <location>
        <begin position="6"/>
        <end position="152"/>
    </location>
</feature>
<gene>
    <name evidence="4" type="ORF">E5161_01915</name>
</gene>
<dbReference type="Proteomes" id="UP000309673">
    <property type="component" value="Unassembled WGS sequence"/>
</dbReference>
<dbReference type="SUPFAM" id="SSF55729">
    <property type="entry name" value="Acyl-CoA N-acyltransferases (Nat)"/>
    <property type="match status" value="1"/>
</dbReference>
<reference evidence="4 5" key="1">
    <citation type="submission" date="2019-04" db="EMBL/GenBank/DDBJ databases">
        <title>Cohnella sp. nov., isolated from soil.</title>
        <authorList>
            <person name="Kim W."/>
        </authorList>
    </citation>
    <scope>NUCLEOTIDE SEQUENCE [LARGE SCALE GENOMIC DNA]</scope>
    <source>
        <strain evidence="4 5">CAU 1483</strain>
    </source>
</reference>
<dbReference type="AlphaFoldDB" id="A0A4U0FI96"/>
<evidence type="ECO:0000313" key="5">
    <source>
        <dbReference type="Proteomes" id="UP000309673"/>
    </source>
</evidence>
<dbReference type="InterPro" id="IPR016181">
    <property type="entry name" value="Acyl_CoA_acyltransferase"/>
</dbReference>
<protein>
    <submittedName>
        <fullName evidence="4">GNAT family N-acetyltransferase</fullName>
    </submittedName>
</protein>
<evidence type="ECO:0000256" key="1">
    <source>
        <dbReference type="ARBA" id="ARBA00022679"/>
    </source>
</evidence>
<keyword evidence="2" id="KW-0012">Acyltransferase</keyword>
<keyword evidence="5" id="KW-1185">Reference proteome</keyword>
<dbReference type="CDD" id="cd04301">
    <property type="entry name" value="NAT_SF"/>
    <property type="match status" value="1"/>
</dbReference>
<accession>A0A4U0FI96</accession>
<evidence type="ECO:0000259" key="3">
    <source>
        <dbReference type="PROSITE" id="PS51186"/>
    </source>
</evidence>
<dbReference type="OrthoDB" id="9792929at2"/>
<dbReference type="InterPro" id="IPR000182">
    <property type="entry name" value="GNAT_dom"/>
</dbReference>
<dbReference type="Pfam" id="PF00583">
    <property type="entry name" value="Acetyltransf_1"/>
    <property type="match status" value="1"/>
</dbReference>
<dbReference type="PANTHER" id="PTHR43420:SF47">
    <property type="entry name" value="N-ACETYLTRANSFERASE DOMAIN-CONTAINING PROTEIN"/>
    <property type="match status" value="1"/>
</dbReference>
<dbReference type="Gene3D" id="3.40.630.30">
    <property type="match status" value="1"/>
</dbReference>
<dbReference type="PANTHER" id="PTHR43420">
    <property type="entry name" value="ACETYLTRANSFERASE"/>
    <property type="match status" value="1"/>
</dbReference>
<evidence type="ECO:0000313" key="4">
    <source>
        <dbReference type="EMBL" id="TJY44174.1"/>
    </source>
</evidence>
<sequence length="152" mass="17298">MTNDIEVIRAGFEHMELAAPLFDRYRQFYGQSSDITGARAFLEERLRHEQSVICLALDQASGKGAGFMQLYPTFSSVSMRHTWILNDLFVLPEFRGRGVGRKLLEAARKHAIDTGAKGLSLSTAVDNVTAQKLYESFGFIRDREFYHYDLLI</sequence>
<evidence type="ECO:0000256" key="2">
    <source>
        <dbReference type="ARBA" id="ARBA00023315"/>
    </source>
</evidence>
<comment type="caution">
    <text evidence="4">The sequence shown here is derived from an EMBL/GenBank/DDBJ whole genome shotgun (WGS) entry which is preliminary data.</text>
</comment>
<dbReference type="GO" id="GO:0016747">
    <property type="term" value="F:acyltransferase activity, transferring groups other than amino-acyl groups"/>
    <property type="evidence" value="ECO:0007669"/>
    <property type="project" value="InterPro"/>
</dbReference>
<organism evidence="4 5">
    <name type="scientific">Cohnella pontilimi</name>
    <dbReference type="NCBI Taxonomy" id="2564100"/>
    <lineage>
        <taxon>Bacteria</taxon>
        <taxon>Bacillati</taxon>
        <taxon>Bacillota</taxon>
        <taxon>Bacilli</taxon>
        <taxon>Bacillales</taxon>
        <taxon>Paenibacillaceae</taxon>
        <taxon>Cohnella</taxon>
    </lineage>
</organism>
<name>A0A4U0FI96_9BACL</name>